<dbReference type="InterPro" id="IPR020568">
    <property type="entry name" value="Ribosomal_Su5_D2-typ_SF"/>
</dbReference>
<dbReference type="PANTHER" id="PTHR43261:SF1">
    <property type="entry name" value="RIBOSOME-RELEASING FACTOR 2, MITOCHONDRIAL"/>
    <property type="match status" value="1"/>
</dbReference>
<dbReference type="InterPro" id="IPR035650">
    <property type="entry name" value="Tet_C"/>
</dbReference>
<dbReference type="InterPro" id="IPR005225">
    <property type="entry name" value="Small_GTP-bd"/>
</dbReference>
<comment type="function">
    <text evidence="1">Abolishes the inhibitory effect of tetracyclin on protein synthesis by a non-covalent modification of the ribosomes.</text>
</comment>
<dbReference type="InterPro" id="IPR000795">
    <property type="entry name" value="T_Tr_GTP-bd_dom"/>
</dbReference>
<keyword evidence="3" id="KW-0648">Protein biosynthesis</keyword>
<dbReference type="Gene3D" id="3.40.50.300">
    <property type="entry name" value="P-loop containing nucleotide triphosphate hydrolases"/>
    <property type="match status" value="1"/>
</dbReference>
<dbReference type="NCBIfam" id="TIGR00231">
    <property type="entry name" value="small_GTP"/>
    <property type="match status" value="1"/>
</dbReference>
<dbReference type="InterPro" id="IPR027417">
    <property type="entry name" value="P-loop_NTPase"/>
</dbReference>
<dbReference type="SUPFAM" id="SSF50447">
    <property type="entry name" value="Translation proteins"/>
    <property type="match status" value="1"/>
</dbReference>
<dbReference type="GO" id="GO:0032790">
    <property type="term" value="P:ribosome disassembly"/>
    <property type="evidence" value="ECO:0007669"/>
    <property type="project" value="TreeGrafter"/>
</dbReference>
<dbReference type="InterPro" id="IPR000640">
    <property type="entry name" value="EFG_V-like"/>
</dbReference>
<dbReference type="Gene3D" id="3.30.70.870">
    <property type="entry name" value="Elongation Factor G (Translational Gtpase), domain 3"/>
    <property type="match status" value="1"/>
</dbReference>
<organism evidence="7 8">
    <name type="scientific">Turicibacter bilis</name>
    <dbReference type="NCBI Taxonomy" id="2735723"/>
    <lineage>
        <taxon>Bacteria</taxon>
        <taxon>Bacillati</taxon>
        <taxon>Bacillota</taxon>
        <taxon>Erysipelotrichia</taxon>
        <taxon>Erysipelotrichales</taxon>
        <taxon>Turicibacteraceae</taxon>
        <taxon>Turicibacter</taxon>
    </lineage>
</organism>
<dbReference type="SMART" id="SM00889">
    <property type="entry name" value="EFG_IV"/>
    <property type="match status" value="1"/>
</dbReference>
<dbReference type="PRINTS" id="PR01037">
    <property type="entry name" value="TCRTETOQM"/>
</dbReference>
<keyword evidence="4" id="KW-0342">GTP-binding</keyword>
<dbReference type="Pfam" id="PF03764">
    <property type="entry name" value="EFG_IV"/>
    <property type="match status" value="1"/>
</dbReference>
<dbReference type="SUPFAM" id="SSF54211">
    <property type="entry name" value="Ribosomal protein S5 domain 2-like"/>
    <property type="match status" value="1"/>
</dbReference>
<dbReference type="PROSITE" id="PS51722">
    <property type="entry name" value="G_TR_2"/>
    <property type="match status" value="1"/>
</dbReference>
<reference evidence="7" key="1">
    <citation type="submission" date="2021-03" db="EMBL/GenBank/DDBJ databases">
        <title>Comparative Genomics and Metabolomics in the genus Turicibacter.</title>
        <authorList>
            <person name="Maki J."/>
            <person name="Looft T."/>
        </authorList>
    </citation>
    <scope>NUCLEOTIDE SEQUENCE</scope>
    <source>
        <strain evidence="7">ISU324</strain>
    </source>
</reference>
<dbReference type="GO" id="GO:0006412">
    <property type="term" value="P:translation"/>
    <property type="evidence" value="ECO:0007669"/>
    <property type="project" value="UniProtKB-KW"/>
</dbReference>
<evidence type="ECO:0000256" key="1">
    <source>
        <dbReference type="ARBA" id="ARBA00003987"/>
    </source>
</evidence>
<dbReference type="PRINTS" id="PR00315">
    <property type="entry name" value="ELONGATNFCT"/>
</dbReference>
<proteinExistence type="predicted"/>
<dbReference type="InterPro" id="IPR014721">
    <property type="entry name" value="Ribsml_uS5_D2-typ_fold_subgr"/>
</dbReference>
<dbReference type="Proteomes" id="UP001058072">
    <property type="component" value="Chromosome"/>
</dbReference>
<dbReference type="GO" id="GO:0003924">
    <property type="term" value="F:GTPase activity"/>
    <property type="evidence" value="ECO:0007669"/>
    <property type="project" value="InterPro"/>
</dbReference>
<evidence type="ECO:0000256" key="2">
    <source>
        <dbReference type="ARBA" id="ARBA00022741"/>
    </source>
</evidence>
<dbReference type="SUPFAM" id="SSF54980">
    <property type="entry name" value="EF-G C-terminal domain-like"/>
    <property type="match status" value="2"/>
</dbReference>
<dbReference type="PANTHER" id="PTHR43261">
    <property type="entry name" value="TRANSLATION ELONGATION FACTOR G-RELATED"/>
    <property type="match status" value="1"/>
</dbReference>
<evidence type="ECO:0000313" key="8">
    <source>
        <dbReference type="Proteomes" id="UP001058072"/>
    </source>
</evidence>
<evidence type="ECO:0000256" key="4">
    <source>
        <dbReference type="ARBA" id="ARBA00023134"/>
    </source>
</evidence>
<dbReference type="AlphaFoldDB" id="A0A9Q9FEN0"/>
<dbReference type="Gene3D" id="3.30.230.10">
    <property type="match status" value="1"/>
</dbReference>
<dbReference type="SMART" id="SM00838">
    <property type="entry name" value="EFG_C"/>
    <property type="match status" value="1"/>
</dbReference>
<sequence length="658" mass="74815">MFKTIGLFAHVDSGKTSLAEQILYETNAIRTKGRVDHQNTFLDHHSIEKQRGITVFTEQASFKYNESIYYLLDTPGHIDFSSEMERAIKVLDYAIVIINGFEGVQSHTETIVDCLKQYHIPMVFFINKVDREGVDIERVLTQLRLNLGVNPIYLPNELDLSELPIEIIEQLAELNEDLLDYFLENKRDSQFWLTTFKQQIRMQNICPVFSGSALKNIGITSFLKQFDELTETTYDRTAPFKGRVYKIRYDEKGDRITYLKVLSGNLAVKDSIKTSATEEGEKVNQIRYYQGKKFETTPIAQAGELIGVTGLTHTMAGQIIGHEIKREEGLLQPVMRVSVLYPQSLNAKDVLAIFKKLEDEDPMLLVLWNEVTQSIDVSVMGSIQLEVLKEIVQERFDLSIEFSPRKVIYQETITNQVIGSGHYEPLKHYAEVHLQLEPGQRGSGVTFESVCSTEELELSHQKLIETHIFEKTHLGILTGSSLTDVHIKLITGRAHQKHTSGGDFREATYRAIRQGLEQAKNLLLEPYYTVKFEVEMDLMGRILTDLKKMSGKFENPIIQENKCLITGTVPVATFMDYPSEFLSYTKGAGRISLNVAGYDICHNPEEVISEIAYDKAADRLNPSGSVFCAKGSGFIVPWDEVDEYMHCKVKKIATPYEK</sequence>
<dbReference type="Gene3D" id="3.30.70.240">
    <property type="match status" value="1"/>
</dbReference>
<dbReference type="InterPro" id="IPR053905">
    <property type="entry name" value="EF-G-like_DII"/>
</dbReference>
<gene>
    <name evidence="7" type="ORF">J0J70_08900</name>
</gene>
<dbReference type="CDD" id="cd03711">
    <property type="entry name" value="Tet_C"/>
    <property type="match status" value="1"/>
</dbReference>
<feature type="domain" description="Tr-type G" evidence="6">
    <location>
        <begin position="1"/>
        <end position="235"/>
    </location>
</feature>
<keyword evidence="5" id="KW-0046">Antibiotic resistance</keyword>
<evidence type="ECO:0000256" key="5">
    <source>
        <dbReference type="ARBA" id="ARBA00023251"/>
    </source>
</evidence>
<dbReference type="Gene3D" id="2.40.30.10">
    <property type="entry name" value="Translation factors"/>
    <property type="match status" value="1"/>
</dbReference>
<accession>A0A9Q9FEN0</accession>
<dbReference type="InterPro" id="IPR035647">
    <property type="entry name" value="EFG_III/V"/>
</dbReference>
<dbReference type="GO" id="GO:0046677">
    <property type="term" value="P:response to antibiotic"/>
    <property type="evidence" value="ECO:0007669"/>
    <property type="project" value="UniProtKB-KW"/>
</dbReference>
<dbReference type="Pfam" id="PF22042">
    <property type="entry name" value="EF-G_D2"/>
    <property type="match status" value="1"/>
</dbReference>
<evidence type="ECO:0000256" key="3">
    <source>
        <dbReference type="ARBA" id="ARBA00022917"/>
    </source>
</evidence>
<evidence type="ECO:0000259" key="6">
    <source>
        <dbReference type="PROSITE" id="PS51722"/>
    </source>
</evidence>
<protein>
    <submittedName>
        <fullName evidence="7">TetM/TetW/TetO/TetS family tetracycline resistance ribosomal protection protein</fullName>
    </submittedName>
</protein>
<dbReference type="InterPro" id="IPR009000">
    <property type="entry name" value="Transl_B-barrel_sf"/>
</dbReference>
<dbReference type="InterPro" id="IPR005517">
    <property type="entry name" value="Transl_elong_EFG/EF2_IV"/>
</dbReference>
<dbReference type="RefSeq" id="WP_212724200.1">
    <property type="nucleotide sequence ID" value="NZ_CP071250.1"/>
</dbReference>
<dbReference type="GO" id="GO:0005525">
    <property type="term" value="F:GTP binding"/>
    <property type="evidence" value="ECO:0007669"/>
    <property type="project" value="UniProtKB-KW"/>
</dbReference>
<keyword evidence="2" id="KW-0547">Nucleotide-binding</keyword>
<dbReference type="SUPFAM" id="SSF52540">
    <property type="entry name" value="P-loop containing nucleoside triphosphate hydrolases"/>
    <property type="match status" value="1"/>
</dbReference>
<name>A0A9Q9FEN0_9FIRM</name>
<evidence type="ECO:0000313" key="7">
    <source>
        <dbReference type="EMBL" id="UUF07737.1"/>
    </source>
</evidence>
<dbReference type="Pfam" id="PF00009">
    <property type="entry name" value="GTP_EFTU"/>
    <property type="match status" value="1"/>
</dbReference>
<dbReference type="EMBL" id="CP071250">
    <property type="protein sequence ID" value="UUF07737.1"/>
    <property type="molecule type" value="Genomic_DNA"/>
</dbReference>
<dbReference type="Pfam" id="PF00679">
    <property type="entry name" value="EFG_C"/>
    <property type="match status" value="1"/>
</dbReference>